<dbReference type="AlphaFoldDB" id="A0A0R1V8B7"/>
<keyword evidence="3" id="KW-1185">Reference proteome</keyword>
<dbReference type="OrthoDB" id="9785372at2"/>
<dbReference type="PANTHER" id="PTHR43355:SF2">
    <property type="entry name" value="FLAVIN REDUCTASE (NADPH)"/>
    <property type="match status" value="1"/>
</dbReference>
<dbReference type="SUPFAM" id="SSF51735">
    <property type="entry name" value="NAD(P)-binding Rossmann-fold domains"/>
    <property type="match status" value="1"/>
</dbReference>
<dbReference type="Proteomes" id="UP000051966">
    <property type="component" value="Unassembled WGS sequence"/>
</dbReference>
<dbReference type="EMBL" id="AZFY01000148">
    <property type="protein sequence ID" value="KRM01777.1"/>
    <property type="molecule type" value="Genomic_DNA"/>
</dbReference>
<comment type="caution">
    <text evidence="2">The sequence shown here is derived from an EMBL/GenBank/DDBJ whole genome shotgun (WGS) entry which is preliminary data.</text>
</comment>
<evidence type="ECO:0000313" key="2">
    <source>
        <dbReference type="EMBL" id="KRM01777.1"/>
    </source>
</evidence>
<name>A0A0R1V8B7_9LACO</name>
<dbReference type="InterPro" id="IPR051606">
    <property type="entry name" value="Polyketide_Oxido-like"/>
</dbReference>
<dbReference type="InterPro" id="IPR036291">
    <property type="entry name" value="NAD(P)-bd_dom_sf"/>
</dbReference>
<dbReference type="InterPro" id="IPR016040">
    <property type="entry name" value="NAD(P)-bd_dom"/>
</dbReference>
<sequence>MSLTIGVIGATGMAGSAITKEALNQGLTVRAFVRNEAKAKGLFGDQVDYRVIDVFDIQKSDVDDLDVVVDAFSPGHDPSEASQHVALAKHLVDLVKGSDKPRLFFILGAASLNIGGGRRLIDRLEGLPNKEQFIATPRAQSEEYAFLTSVKAANWVAISPSSNFVPGELAPYELGHNDLLRNEAGKSEVTSGTVGKVIVDEIVHPTHQNERFTVVNK</sequence>
<dbReference type="RefSeq" id="WP_056984248.1">
    <property type="nucleotide sequence ID" value="NZ_AZFY01000148.1"/>
</dbReference>
<evidence type="ECO:0000313" key="3">
    <source>
        <dbReference type="Proteomes" id="UP000051966"/>
    </source>
</evidence>
<protein>
    <submittedName>
        <fullName evidence="2">FMN reductase</fullName>
    </submittedName>
</protein>
<dbReference type="PATRIC" id="fig|1423743.5.peg.1539"/>
<gene>
    <name evidence="2" type="ORF">FD41_GL001486</name>
</gene>
<dbReference type="Gene3D" id="3.40.50.720">
    <property type="entry name" value="NAD(P)-binding Rossmann-like Domain"/>
    <property type="match status" value="1"/>
</dbReference>
<reference evidence="2 3" key="1">
    <citation type="journal article" date="2015" name="Genome Announc.">
        <title>Expanding the biotechnology potential of lactobacilli through comparative genomics of 213 strains and associated genera.</title>
        <authorList>
            <person name="Sun Z."/>
            <person name="Harris H.M."/>
            <person name="McCann A."/>
            <person name="Guo C."/>
            <person name="Argimon S."/>
            <person name="Zhang W."/>
            <person name="Yang X."/>
            <person name="Jeffery I.B."/>
            <person name="Cooney J.C."/>
            <person name="Kagawa T.F."/>
            <person name="Liu W."/>
            <person name="Song Y."/>
            <person name="Salvetti E."/>
            <person name="Wrobel A."/>
            <person name="Rasinkangas P."/>
            <person name="Parkhill J."/>
            <person name="Rea M.C."/>
            <person name="O'Sullivan O."/>
            <person name="Ritari J."/>
            <person name="Douillard F.P."/>
            <person name="Paul Ross R."/>
            <person name="Yang R."/>
            <person name="Briner A.E."/>
            <person name="Felis G.E."/>
            <person name="de Vos W.M."/>
            <person name="Barrangou R."/>
            <person name="Klaenhammer T.R."/>
            <person name="Caufield P.W."/>
            <person name="Cui Y."/>
            <person name="Zhang H."/>
            <person name="O'Toole P.W."/>
        </authorList>
    </citation>
    <scope>NUCLEOTIDE SEQUENCE [LARGE SCALE GENOMIC DNA]</scope>
    <source>
        <strain evidence="2 3">DSM 18382</strain>
    </source>
</reference>
<proteinExistence type="predicted"/>
<dbReference type="GO" id="GO:0016646">
    <property type="term" value="F:oxidoreductase activity, acting on the CH-NH group of donors, NAD or NADP as acceptor"/>
    <property type="evidence" value="ECO:0007669"/>
    <property type="project" value="TreeGrafter"/>
</dbReference>
<dbReference type="Pfam" id="PF13460">
    <property type="entry name" value="NAD_binding_10"/>
    <property type="match status" value="1"/>
</dbReference>
<organism evidence="2 3">
    <name type="scientific">Lentilactobacillus farraginis DSM 18382 = JCM 14108</name>
    <dbReference type="NCBI Taxonomy" id="1423743"/>
    <lineage>
        <taxon>Bacteria</taxon>
        <taxon>Bacillati</taxon>
        <taxon>Bacillota</taxon>
        <taxon>Bacilli</taxon>
        <taxon>Lactobacillales</taxon>
        <taxon>Lactobacillaceae</taxon>
        <taxon>Lentilactobacillus</taxon>
    </lineage>
</organism>
<dbReference type="PANTHER" id="PTHR43355">
    <property type="entry name" value="FLAVIN REDUCTASE (NADPH)"/>
    <property type="match status" value="1"/>
</dbReference>
<evidence type="ECO:0000259" key="1">
    <source>
        <dbReference type="Pfam" id="PF13460"/>
    </source>
</evidence>
<accession>A0A0R1V8B7</accession>
<feature type="domain" description="NAD(P)-binding" evidence="1">
    <location>
        <begin position="9"/>
        <end position="204"/>
    </location>
</feature>